<evidence type="ECO:0000256" key="8">
    <source>
        <dbReference type="ARBA" id="ARBA00022960"/>
    </source>
</evidence>
<evidence type="ECO:0000259" key="16">
    <source>
        <dbReference type="Pfam" id="PF00905"/>
    </source>
</evidence>
<feature type="compositionally biased region" description="Gly residues" evidence="14">
    <location>
        <begin position="892"/>
        <end position="932"/>
    </location>
</feature>
<evidence type="ECO:0000313" key="19">
    <source>
        <dbReference type="Proteomes" id="UP000440041"/>
    </source>
</evidence>
<evidence type="ECO:0000256" key="4">
    <source>
        <dbReference type="ARBA" id="ARBA00022670"/>
    </source>
</evidence>
<comment type="similarity">
    <text evidence="1">In the C-terminal section; belongs to the transpeptidase family.</text>
</comment>
<evidence type="ECO:0000256" key="11">
    <source>
        <dbReference type="ARBA" id="ARBA00023316"/>
    </source>
</evidence>
<evidence type="ECO:0000256" key="7">
    <source>
        <dbReference type="ARBA" id="ARBA00022801"/>
    </source>
</evidence>
<evidence type="ECO:0000256" key="10">
    <source>
        <dbReference type="ARBA" id="ARBA00023268"/>
    </source>
</evidence>
<dbReference type="GO" id="GO:0008658">
    <property type="term" value="F:penicillin binding"/>
    <property type="evidence" value="ECO:0007669"/>
    <property type="project" value="InterPro"/>
</dbReference>
<evidence type="ECO:0000256" key="9">
    <source>
        <dbReference type="ARBA" id="ARBA00022984"/>
    </source>
</evidence>
<dbReference type="GO" id="GO:0071555">
    <property type="term" value="P:cell wall organization"/>
    <property type="evidence" value="ECO:0007669"/>
    <property type="project" value="UniProtKB-KW"/>
</dbReference>
<keyword evidence="15" id="KW-0472">Membrane</keyword>
<dbReference type="Gene3D" id="1.10.3810.10">
    <property type="entry name" value="Biosynthetic peptidoglycan transglycosylase-like"/>
    <property type="match status" value="1"/>
</dbReference>
<keyword evidence="19" id="KW-1185">Reference proteome</keyword>
<keyword evidence="3" id="KW-0121">Carboxypeptidase</keyword>
<comment type="caution">
    <text evidence="18">The sequence shown here is derived from an EMBL/GenBank/DDBJ whole genome shotgun (WGS) entry which is preliminary data.</text>
</comment>
<feature type="domain" description="Glycosyl transferase family 51" evidence="17">
    <location>
        <begin position="278"/>
        <end position="448"/>
    </location>
</feature>
<evidence type="ECO:0000256" key="3">
    <source>
        <dbReference type="ARBA" id="ARBA00022645"/>
    </source>
</evidence>
<keyword evidence="15" id="KW-0812">Transmembrane</keyword>
<dbReference type="SUPFAM" id="SSF53955">
    <property type="entry name" value="Lysozyme-like"/>
    <property type="match status" value="1"/>
</dbReference>
<feature type="region of interest" description="Disordered" evidence="14">
    <location>
        <begin position="49"/>
        <end position="74"/>
    </location>
</feature>
<dbReference type="AlphaFoldDB" id="A0A6A2VF03"/>
<evidence type="ECO:0000256" key="6">
    <source>
        <dbReference type="ARBA" id="ARBA00022679"/>
    </source>
</evidence>
<dbReference type="InterPro" id="IPR036950">
    <property type="entry name" value="PBP_transglycosylase"/>
</dbReference>
<dbReference type="InterPro" id="IPR012338">
    <property type="entry name" value="Beta-lactam/transpept-like"/>
</dbReference>
<dbReference type="EMBL" id="WBSO01000006">
    <property type="protein sequence ID" value="KAB8298378.1"/>
    <property type="molecule type" value="Genomic_DNA"/>
</dbReference>
<evidence type="ECO:0000256" key="2">
    <source>
        <dbReference type="ARBA" id="ARBA00007739"/>
    </source>
</evidence>
<dbReference type="GO" id="GO:0009252">
    <property type="term" value="P:peptidoglycan biosynthetic process"/>
    <property type="evidence" value="ECO:0007669"/>
    <property type="project" value="UniProtKB-KW"/>
</dbReference>
<organism evidence="18 19">
    <name type="scientific">Bifidobacterium apri</name>
    <dbReference type="NCBI Taxonomy" id="1769423"/>
    <lineage>
        <taxon>Bacteria</taxon>
        <taxon>Bacillati</taxon>
        <taxon>Actinomycetota</taxon>
        <taxon>Actinomycetes</taxon>
        <taxon>Bifidobacteriales</taxon>
        <taxon>Bifidobacteriaceae</taxon>
        <taxon>Bifidobacterium</taxon>
    </lineage>
</organism>
<comment type="similarity">
    <text evidence="2">In the N-terminal section; belongs to the glycosyltransferase 51 family.</text>
</comment>
<dbReference type="PANTHER" id="PTHR32282">
    <property type="entry name" value="BINDING PROTEIN TRANSPEPTIDASE, PUTATIVE-RELATED"/>
    <property type="match status" value="1"/>
</dbReference>
<keyword evidence="10" id="KW-0511">Multifunctional enzyme</keyword>
<comment type="catalytic activity">
    <reaction evidence="12">
        <text>Preferential cleavage: (Ac)2-L-Lys-D-Ala-|-D-Ala. Also transpeptidation of peptidyl-alanyl moieties that are N-acyl substituents of D-alanine.</text>
        <dbReference type="EC" id="3.4.16.4"/>
    </reaction>
</comment>
<dbReference type="GO" id="GO:0030288">
    <property type="term" value="C:outer membrane-bounded periplasmic space"/>
    <property type="evidence" value="ECO:0007669"/>
    <property type="project" value="TreeGrafter"/>
</dbReference>
<evidence type="ECO:0000256" key="14">
    <source>
        <dbReference type="SAM" id="MobiDB-lite"/>
    </source>
</evidence>
<evidence type="ECO:0000256" key="15">
    <source>
        <dbReference type="SAM" id="Phobius"/>
    </source>
</evidence>
<evidence type="ECO:0000313" key="18">
    <source>
        <dbReference type="EMBL" id="KAB8298378.1"/>
    </source>
</evidence>
<keyword evidence="9" id="KW-0573">Peptidoglycan synthesis</keyword>
<dbReference type="SUPFAM" id="SSF56601">
    <property type="entry name" value="beta-lactamase/transpeptidase-like"/>
    <property type="match status" value="1"/>
</dbReference>
<dbReference type="GO" id="GO:0008360">
    <property type="term" value="P:regulation of cell shape"/>
    <property type="evidence" value="ECO:0007669"/>
    <property type="project" value="UniProtKB-KW"/>
</dbReference>
<gene>
    <name evidence="18" type="ORF">DSM100238_1065</name>
</gene>
<evidence type="ECO:0000256" key="13">
    <source>
        <dbReference type="ARBA" id="ARBA00049902"/>
    </source>
</evidence>
<evidence type="ECO:0000256" key="12">
    <source>
        <dbReference type="ARBA" id="ARBA00034000"/>
    </source>
</evidence>
<feature type="transmembrane region" description="Helical" evidence="15">
    <location>
        <begin position="227"/>
        <end position="251"/>
    </location>
</feature>
<dbReference type="FunFam" id="1.10.3810.10:FF:000001">
    <property type="entry name" value="Penicillin-binding protein 1A"/>
    <property type="match status" value="1"/>
</dbReference>
<reference evidence="18 19" key="1">
    <citation type="submission" date="2019-09" db="EMBL/GenBank/DDBJ databases">
        <title>Characterization of the phylogenetic diversity of two novel species belonging to the genus Bifidobacterium: Bifidobacterium cebidarum sp. nov. and Bifidobacterium leontopitheci sp. nov.</title>
        <authorList>
            <person name="Lugli G.A."/>
            <person name="Duranti S."/>
            <person name="Milani C."/>
            <person name="Turroni F."/>
            <person name="Ventura M."/>
        </authorList>
    </citation>
    <scope>NUCLEOTIDE SEQUENCE [LARGE SCALE GENOMIC DNA]</scope>
    <source>
        <strain evidence="18 19">DSM 100238</strain>
    </source>
</reference>
<name>A0A6A2VF03_9BIFI</name>
<evidence type="ECO:0000256" key="5">
    <source>
        <dbReference type="ARBA" id="ARBA00022676"/>
    </source>
</evidence>
<keyword evidence="8" id="KW-0133">Cell shape</keyword>
<dbReference type="GO" id="GO:0008955">
    <property type="term" value="F:peptidoglycan glycosyltransferase activity"/>
    <property type="evidence" value="ECO:0007669"/>
    <property type="project" value="UniProtKB-EC"/>
</dbReference>
<accession>A0A6A2VF03</accession>
<keyword evidence="6" id="KW-0808">Transferase</keyword>
<protein>
    <submittedName>
        <fullName evidence="18">Transglycosylase</fullName>
    </submittedName>
</protein>
<feature type="compositionally biased region" description="Low complexity" evidence="14">
    <location>
        <begin position="843"/>
        <end position="891"/>
    </location>
</feature>
<dbReference type="InterPro" id="IPR023346">
    <property type="entry name" value="Lysozyme-like_dom_sf"/>
</dbReference>
<dbReference type="GO" id="GO:0006508">
    <property type="term" value="P:proteolysis"/>
    <property type="evidence" value="ECO:0007669"/>
    <property type="project" value="UniProtKB-KW"/>
</dbReference>
<dbReference type="Pfam" id="PF00905">
    <property type="entry name" value="Transpeptidase"/>
    <property type="match status" value="1"/>
</dbReference>
<dbReference type="PANTHER" id="PTHR32282:SF34">
    <property type="entry name" value="PENICILLIN-BINDING PROTEIN 1A"/>
    <property type="match status" value="1"/>
</dbReference>
<dbReference type="Gene3D" id="3.40.710.10">
    <property type="entry name" value="DD-peptidase/beta-lactamase superfamily"/>
    <property type="match status" value="1"/>
</dbReference>
<dbReference type="InterPro" id="IPR001460">
    <property type="entry name" value="PCN-bd_Tpept"/>
</dbReference>
<keyword evidence="5" id="KW-0328">Glycosyltransferase</keyword>
<feature type="compositionally biased region" description="Low complexity" evidence="14">
    <location>
        <begin position="184"/>
        <end position="205"/>
    </location>
</feature>
<keyword evidence="15" id="KW-1133">Transmembrane helix</keyword>
<feature type="region of interest" description="Disordered" evidence="14">
    <location>
        <begin position="828"/>
        <end position="932"/>
    </location>
</feature>
<keyword evidence="11" id="KW-0961">Cell wall biogenesis/degradation</keyword>
<feature type="region of interest" description="Disordered" evidence="14">
    <location>
        <begin position="111"/>
        <end position="219"/>
    </location>
</feature>
<keyword evidence="4" id="KW-0645">Protease</keyword>
<feature type="domain" description="Penicillin-binding protein transpeptidase" evidence="16">
    <location>
        <begin position="539"/>
        <end position="776"/>
    </location>
</feature>
<evidence type="ECO:0000259" key="17">
    <source>
        <dbReference type="Pfam" id="PF00912"/>
    </source>
</evidence>
<evidence type="ECO:0000256" key="1">
    <source>
        <dbReference type="ARBA" id="ARBA00007090"/>
    </source>
</evidence>
<dbReference type="Pfam" id="PF00912">
    <property type="entry name" value="Transgly"/>
    <property type="match status" value="1"/>
</dbReference>
<dbReference type="GO" id="GO:0009002">
    <property type="term" value="F:serine-type D-Ala-D-Ala carboxypeptidase activity"/>
    <property type="evidence" value="ECO:0007669"/>
    <property type="project" value="UniProtKB-EC"/>
</dbReference>
<keyword evidence="7" id="KW-0378">Hydrolase</keyword>
<dbReference type="InterPro" id="IPR001264">
    <property type="entry name" value="Glyco_trans_51"/>
</dbReference>
<dbReference type="Proteomes" id="UP000440041">
    <property type="component" value="Unassembled WGS sequence"/>
</dbReference>
<dbReference type="InterPro" id="IPR050396">
    <property type="entry name" value="Glycosyltr_51/Transpeptidase"/>
</dbReference>
<feature type="compositionally biased region" description="Low complexity" evidence="14">
    <location>
        <begin position="123"/>
        <end position="163"/>
    </location>
</feature>
<proteinExistence type="inferred from homology"/>
<comment type="catalytic activity">
    <reaction evidence="13">
        <text>[GlcNAc-(1-&gt;4)-Mur2Ac(oyl-L-Ala-gamma-D-Glu-L-Lys-D-Ala-D-Ala)](n)-di-trans,octa-cis-undecaprenyl diphosphate + beta-D-GlcNAc-(1-&gt;4)-Mur2Ac(oyl-L-Ala-gamma-D-Glu-L-Lys-D-Ala-D-Ala)-di-trans,octa-cis-undecaprenyl diphosphate = [GlcNAc-(1-&gt;4)-Mur2Ac(oyl-L-Ala-gamma-D-Glu-L-Lys-D-Ala-D-Ala)](n+1)-di-trans,octa-cis-undecaprenyl diphosphate + di-trans,octa-cis-undecaprenyl diphosphate + H(+)</text>
        <dbReference type="Rhea" id="RHEA:23708"/>
        <dbReference type="Rhea" id="RHEA-COMP:9602"/>
        <dbReference type="Rhea" id="RHEA-COMP:9603"/>
        <dbReference type="ChEBI" id="CHEBI:15378"/>
        <dbReference type="ChEBI" id="CHEBI:58405"/>
        <dbReference type="ChEBI" id="CHEBI:60033"/>
        <dbReference type="ChEBI" id="CHEBI:78435"/>
        <dbReference type="EC" id="2.4.99.28"/>
    </reaction>
</comment>
<sequence>MSILFRQIEARCMVLRTPDTGTDSGAACREHGSSSLGCSNLAKVEAQTEGTPTAAIRGSHAREASAAASRDPVPDLEEIEVSKTASKRHGMFPRLSSASLKFVRVPFTKDGFSGAPATVATMASQKRSASSRPRSARSASSTRSSGGDAYDSYSSQKASNSASRNPSGAHDSKHGSHRAHGSHSQRNSRTSSAASSRRVAATRHSGPGTHRAEGKGPKTRVKGRHLILKWSLGLICTFIAVAAGAFAYLYVTTEIPQPEKVAMAAKTTVYYADGTTPIGSYAAQNREIINCSTLPKYVGQAIVASENRTFYQDRGIDLRGIARALLTNLRTGSRQGGSTITQQYAERYYLGETTTYKGKLREAILAIKIAQTQSKDTVLCNYMNTIYLGRGAYGIQAAAKAYFNKDAKDLTVSEAAMLAGIIPAPSTWDPAISPKQATSRFNRVIRIMKEDGYITATQAKEAAMPQTITQTTENTYQGFKGYLLTMVEQELVNSKAFTKDELETGGYKIVTTFDQTLQNEMQSVGDNRASGMPEGMQIGALAADPRDGSIKSIYGGNDYLTHQLNNATQATYEPGSTMKPFALLGAAQAGVSFNTVFNGNSPQTFKGLVSSVANSGNVSYGYINLYKATAYSVNTAFMNLNEKLTPQKTAEIAHSAGITSDIDETSPYNVLGINSVTVKELTQAHATIATGGVKHTLHCVSKVLSSDNKELYAAKTGDERVFEENDCALVIKAMEGTVEYGTGKEARSIGRTIAGKTGTANDAYAASFVGYTPQLISTWAMWYPDANGNPQEIVDFNGYTHSEYPVHLFTEFMKQALNGTEDIAFPTATDDGKVGGPDGTWGTGRSSTKRSYSGSSNSSSPSPSASATTNAGTAPSTGTTDEGNSGATTSGGSAGSGAGAGTGGTGAGGTGAGADGTGGDSTTGGNGTTPQQ</sequence>